<sequence>MDFFIGLLVAAGVASLAIWLYIVKQGDAEFDFQVNQATGFELAERSAASITVKCKVPFVNKGTQDGTMMDCYTRHLLPYEQYDGVEVYSRLELEAAPRPDGYFEAVIVPKNTGQTVVVTVKLTARKGGNIEQALAQMVDMPIDIVYQIVARSDWYISKTRLLMPAADIRKAAGAPAGPRQEDRHG</sequence>
<proteinExistence type="predicted"/>
<organism evidence="1 2">
    <name type="scientific">Dendrosporobacter quercicolus</name>
    <dbReference type="NCBI Taxonomy" id="146817"/>
    <lineage>
        <taxon>Bacteria</taxon>
        <taxon>Bacillati</taxon>
        <taxon>Bacillota</taxon>
        <taxon>Negativicutes</taxon>
        <taxon>Selenomonadales</taxon>
        <taxon>Sporomusaceae</taxon>
        <taxon>Dendrosporobacter</taxon>
    </lineage>
</organism>
<evidence type="ECO:0000313" key="2">
    <source>
        <dbReference type="Proteomes" id="UP000214880"/>
    </source>
</evidence>
<keyword evidence="2" id="KW-1185">Reference proteome</keyword>
<accession>A0A1H0ADG1</accession>
<dbReference type="STRING" id="146817.SAMN04488502_11739"/>
<dbReference type="OrthoDB" id="1665274at2"/>
<evidence type="ECO:0000313" key="1">
    <source>
        <dbReference type="EMBL" id="SDN31361.1"/>
    </source>
</evidence>
<name>A0A1H0ADG1_9FIRM</name>
<protein>
    <recommendedName>
        <fullName evidence="3">SipW-cognate class signal peptide</fullName>
    </recommendedName>
</protein>
<reference evidence="1 2" key="1">
    <citation type="submission" date="2016-10" db="EMBL/GenBank/DDBJ databases">
        <authorList>
            <person name="de Groot N.N."/>
        </authorList>
    </citation>
    <scope>NUCLEOTIDE SEQUENCE [LARGE SCALE GENOMIC DNA]</scope>
    <source>
        <strain evidence="1 2">DSM 1736</strain>
    </source>
</reference>
<dbReference type="AlphaFoldDB" id="A0A1H0ADG1"/>
<dbReference type="Proteomes" id="UP000214880">
    <property type="component" value="Unassembled WGS sequence"/>
</dbReference>
<gene>
    <name evidence="1" type="ORF">SAMN04488502_11739</name>
</gene>
<evidence type="ECO:0008006" key="3">
    <source>
        <dbReference type="Google" id="ProtNLM"/>
    </source>
</evidence>
<dbReference type="RefSeq" id="WP_092075082.1">
    <property type="nucleotide sequence ID" value="NZ_FNHB01000017.1"/>
</dbReference>
<dbReference type="EMBL" id="FNHB01000017">
    <property type="protein sequence ID" value="SDN31361.1"/>
    <property type="molecule type" value="Genomic_DNA"/>
</dbReference>